<dbReference type="InterPro" id="IPR003115">
    <property type="entry name" value="ParB_N"/>
</dbReference>
<feature type="compositionally biased region" description="Low complexity" evidence="5">
    <location>
        <begin position="535"/>
        <end position="546"/>
    </location>
</feature>
<keyword evidence="1" id="KW-0489">Methyltransferase</keyword>
<dbReference type="InterPro" id="IPR036086">
    <property type="entry name" value="ParB/Sulfiredoxin_sf"/>
</dbReference>
<evidence type="ECO:0000256" key="3">
    <source>
        <dbReference type="ARBA" id="ARBA00022691"/>
    </source>
</evidence>
<evidence type="ECO:0000256" key="4">
    <source>
        <dbReference type="PROSITE-ProRule" id="PRU00489"/>
    </source>
</evidence>
<dbReference type="GO" id="GO:0008168">
    <property type="term" value="F:methyltransferase activity"/>
    <property type="evidence" value="ECO:0007669"/>
    <property type="project" value="UniProtKB-KW"/>
</dbReference>
<dbReference type="InterPro" id="IPR007757">
    <property type="entry name" value="MT-A70-like"/>
</dbReference>
<evidence type="ECO:0000313" key="8">
    <source>
        <dbReference type="Proteomes" id="UP000436692"/>
    </source>
</evidence>
<feature type="region of interest" description="Disordered" evidence="5">
    <location>
        <begin position="523"/>
        <end position="555"/>
    </location>
</feature>
<dbReference type="RefSeq" id="WP_156550918.1">
    <property type="nucleotide sequence ID" value="NZ_WPHM01000001.1"/>
</dbReference>
<evidence type="ECO:0000256" key="2">
    <source>
        <dbReference type="ARBA" id="ARBA00022679"/>
    </source>
</evidence>
<evidence type="ECO:0000313" key="7">
    <source>
        <dbReference type="EMBL" id="MUZ55941.1"/>
    </source>
</evidence>
<organism evidence="7 8">
    <name type="scientific">Agrobacterium vitis</name>
    <name type="common">Rhizobium vitis</name>
    <dbReference type="NCBI Taxonomy" id="373"/>
    <lineage>
        <taxon>Bacteria</taxon>
        <taxon>Pseudomonadati</taxon>
        <taxon>Pseudomonadota</taxon>
        <taxon>Alphaproteobacteria</taxon>
        <taxon>Hyphomicrobiales</taxon>
        <taxon>Rhizobiaceae</taxon>
        <taxon>Rhizobium/Agrobacterium group</taxon>
        <taxon>Agrobacterium</taxon>
    </lineage>
</organism>
<evidence type="ECO:0000259" key="6">
    <source>
        <dbReference type="SMART" id="SM00470"/>
    </source>
</evidence>
<dbReference type="SUPFAM" id="SSF110849">
    <property type="entry name" value="ParB/Sulfiredoxin"/>
    <property type="match status" value="1"/>
</dbReference>
<accession>A0AAE5AU51</accession>
<evidence type="ECO:0000256" key="1">
    <source>
        <dbReference type="ARBA" id="ARBA00022603"/>
    </source>
</evidence>
<feature type="domain" description="ParB-like N-terminal" evidence="6">
    <location>
        <begin position="91"/>
        <end position="180"/>
    </location>
</feature>
<proteinExistence type="inferred from homology"/>
<dbReference type="Gene3D" id="3.90.1530.10">
    <property type="entry name" value="Conserved hypothetical protein from pyrococcus furiosus pfu- 392566-001, ParB domain"/>
    <property type="match status" value="1"/>
</dbReference>
<reference evidence="7 8" key="1">
    <citation type="submission" date="2019-12" db="EMBL/GenBank/DDBJ databases">
        <title>Whole-genome sequencing of Allorhizobium vitis.</title>
        <authorList>
            <person name="Gan H.M."/>
            <person name="Szegedi E."/>
            <person name="Burr T."/>
            <person name="Savka M.A."/>
        </authorList>
    </citation>
    <scope>NUCLEOTIDE SEQUENCE [LARGE SCALE GENOMIC DNA]</scope>
    <source>
        <strain evidence="7 8">CG989</strain>
    </source>
</reference>
<dbReference type="Pfam" id="PF05063">
    <property type="entry name" value="MT-A70"/>
    <property type="match status" value="1"/>
</dbReference>
<gene>
    <name evidence="7" type="ORF">GOZ95_00540</name>
</gene>
<dbReference type="PANTHER" id="PTHR12829">
    <property type="entry name" value="N6-ADENOSINE-METHYLTRANSFERASE"/>
    <property type="match status" value="1"/>
</dbReference>
<dbReference type="EMBL" id="WPHM01000001">
    <property type="protein sequence ID" value="MUZ55941.1"/>
    <property type="molecule type" value="Genomic_DNA"/>
</dbReference>
<dbReference type="GO" id="GO:0032259">
    <property type="term" value="P:methylation"/>
    <property type="evidence" value="ECO:0007669"/>
    <property type="project" value="UniProtKB-KW"/>
</dbReference>
<comment type="similarity">
    <text evidence="4">Belongs to the MT-A70-like family.</text>
</comment>
<evidence type="ECO:0000256" key="5">
    <source>
        <dbReference type="SAM" id="MobiDB-lite"/>
    </source>
</evidence>
<sequence>MAGYASVKYPKPGSAGLSLILAAIRDGEVVTKDVAQVIAANKVAAEGCGYLIRDQKDGNRWYPTDRARQMLVALGLCEASPSSQPKTKVATERRIDSIRAEHRLRTLNETTVLALMDNIRDYGLETPITVYGDVDDAEVDLGAGGHRLEACKRLGLEFILCFHKRGDDLDRQLCEIDENLIRADLTPSDRALFLHRRKEIYLVKFPETANGAVGNGRPKVRHIGDATEVKRFTAATAKATGQKERTIQRDVERGEKISRTALQMLRGTRHDKGVTLDQLKRLETAEAQERFARDLIAADKAVTAESKAIRTTNQKHSRDMRLHLVSAIAEHGRRKGGDVPRGAYAIGYADPPWQQEAWSDETGQDKGLKYPAMPVEEIKALCAGERSPFTMDALLFLWVTANRLPDGIDVLRAWGFDYVTCMAWDKMHIGMGRWVRDRHELLLVGKRGKVSLAPLPGTQPDSLYAEPKTEHSRKPVWFAEQIDRLWPQLPKLELFQRKESLAEGDVRLGGKWDFWGFEATEVSQTSQATQDPDATQVPQTSQVSQTAPVSEGGGA</sequence>
<dbReference type="SMART" id="SM00470">
    <property type="entry name" value="ParB"/>
    <property type="match status" value="1"/>
</dbReference>
<dbReference type="SUPFAM" id="SSF53335">
    <property type="entry name" value="S-adenosyl-L-methionine-dependent methyltransferases"/>
    <property type="match status" value="1"/>
</dbReference>
<comment type="caution">
    <text evidence="7">The sequence shown here is derived from an EMBL/GenBank/DDBJ whole genome shotgun (WGS) entry which is preliminary data.</text>
</comment>
<dbReference type="InterPro" id="IPR029063">
    <property type="entry name" value="SAM-dependent_MTases_sf"/>
</dbReference>
<keyword evidence="2" id="KW-0808">Transferase</keyword>
<dbReference type="PANTHER" id="PTHR12829:SF7">
    <property type="entry name" value="N6-ADENOSINE-METHYLTRANSFERASE CATALYTIC SUBUNIT"/>
    <property type="match status" value="1"/>
</dbReference>
<dbReference type="PROSITE" id="PS51143">
    <property type="entry name" value="MT_A70"/>
    <property type="match status" value="1"/>
</dbReference>
<keyword evidence="3" id="KW-0949">S-adenosyl-L-methionine</keyword>
<dbReference type="AlphaFoldDB" id="A0AAE5AU51"/>
<protein>
    <recommendedName>
        <fullName evidence="6">ParB-like N-terminal domain-containing protein</fullName>
    </recommendedName>
</protein>
<dbReference type="Proteomes" id="UP000436692">
    <property type="component" value="Unassembled WGS sequence"/>
</dbReference>
<feature type="compositionally biased region" description="Polar residues" evidence="5">
    <location>
        <begin position="523"/>
        <end position="533"/>
    </location>
</feature>
<name>A0AAE5AU51_AGRVI</name>